<feature type="compositionally biased region" description="Gly residues" evidence="1">
    <location>
        <begin position="111"/>
        <end position="128"/>
    </location>
</feature>
<dbReference type="OrthoDB" id="568194at2759"/>
<dbReference type="Gene3D" id="3.40.33.10">
    <property type="entry name" value="CAP"/>
    <property type="match status" value="1"/>
</dbReference>
<evidence type="ECO:0000256" key="1">
    <source>
        <dbReference type="SAM" id="MobiDB-lite"/>
    </source>
</evidence>
<feature type="signal peptide" evidence="2">
    <location>
        <begin position="1"/>
        <end position="20"/>
    </location>
</feature>
<accession>A0A137NQM2</accession>
<organism evidence="4 5">
    <name type="scientific">Conidiobolus coronatus (strain ATCC 28846 / CBS 209.66 / NRRL 28638)</name>
    <name type="common">Delacroixia coronata</name>
    <dbReference type="NCBI Taxonomy" id="796925"/>
    <lineage>
        <taxon>Eukaryota</taxon>
        <taxon>Fungi</taxon>
        <taxon>Fungi incertae sedis</taxon>
        <taxon>Zoopagomycota</taxon>
        <taxon>Entomophthoromycotina</taxon>
        <taxon>Entomophthoromycetes</taxon>
        <taxon>Entomophthorales</taxon>
        <taxon>Ancylistaceae</taxon>
        <taxon>Conidiobolus</taxon>
    </lineage>
</organism>
<keyword evidence="5" id="KW-1185">Reference proteome</keyword>
<dbReference type="AlphaFoldDB" id="A0A137NQM2"/>
<evidence type="ECO:0000256" key="2">
    <source>
        <dbReference type="SAM" id="SignalP"/>
    </source>
</evidence>
<dbReference type="STRING" id="796925.A0A137NQM2"/>
<dbReference type="InterPro" id="IPR014044">
    <property type="entry name" value="CAP_dom"/>
</dbReference>
<name>A0A137NQM2_CONC2</name>
<dbReference type="PANTHER" id="PTHR31157:SF1">
    <property type="entry name" value="SCP DOMAIN-CONTAINING PROTEIN"/>
    <property type="match status" value="1"/>
</dbReference>
<evidence type="ECO:0000259" key="3">
    <source>
        <dbReference type="Pfam" id="PF00188"/>
    </source>
</evidence>
<feature type="region of interest" description="Disordered" evidence="1">
    <location>
        <begin position="36"/>
        <end position="240"/>
    </location>
</feature>
<evidence type="ECO:0000313" key="4">
    <source>
        <dbReference type="EMBL" id="KXN65063.1"/>
    </source>
</evidence>
<proteinExistence type="predicted"/>
<gene>
    <name evidence="4" type="ORF">CONCODRAFT_13483</name>
</gene>
<protein>
    <recommendedName>
        <fullName evidence="3">SCP domain-containing protein</fullName>
    </recommendedName>
</protein>
<dbReference type="Proteomes" id="UP000070444">
    <property type="component" value="Unassembled WGS sequence"/>
</dbReference>
<feature type="compositionally biased region" description="Gly residues" evidence="1">
    <location>
        <begin position="54"/>
        <end position="88"/>
    </location>
</feature>
<keyword evidence="2" id="KW-0732">Signal</keyword>
<dbReference type="InterPro" id="IPR035940">
    <property type="entry name" value="CAP_sf"/>
</dbReference>
<dbReference type="CDD" id="cd05379">
    <property type="entry name" value="CAP_bacterial"/>
    <property type="match status" value="1"/>
</dbReference>
<sequence>MKFDSIISSFAVLLATGVSANYSPYQGGWEVVMMDGNGQTQSPGSMPNYINSGGFPGFPGFPGQGQYPGGQSPGGQYPGGQSPGGQYPGGQSPDDQYQGIQFPSRPSPGGQYPGGQSPGGQYPGGQIPGGEYPESPSTGGQYPGGQSPGGQYPGGQSPGGQYPGSQSPGGQYPGGQNPGGQSPSGQYPGSQNPGGQNPSGQYPGGESPPSEKPSNQYPGGDEKPSPGGNSSGSCANIPAEPGMDIQKMLKLVNEARKGLQPLKLNDSLIKAAVWQSRNQQQMNRVSHDSPDGKGVQARIRECGYPVAVIAENAAPGSSEDDAMKMWLNSPPHKKNIMDPQMKEFGAARAGNYWTQTFGGSGY</sequence>
<feature type="compositionally biased region" description="Gly residues" evidence="1">
    <location>
        <begin position="141"/>
        <end position="162"/>
    </location>
</feature>
<reference evidence="4 5" key="1">
    <citation type="journal article" date="2015" name="Genome Biol. Evol.">
        <title>Phylogenomic analyses indicate that early fungi evolved digesting cell walls of algal ancestors of land plants.</title>
        <authorList>
            <person name="Chang Y."/>
            <person name="Wang S."/>
            <person name="Sekimoto S."/>
            <person name="Aerts A.L."/>
            <person name="Choi C."/>
            <person name="Clum A."/>
            <person name="LaButti K.M."/>
            <person name="Lindquist E.A."/>
            <person name="Yee Ngan C."/>
            <person name="Ohm R.A."/>
            <person name="Salamov A.A."/>
            <person name="Grigoriev I.V."/>
            <person name="Spatafora J.W."/>
            <person name="Berbee M.L."/>
        </authorList>
    </citation>
    <scope>NUCLEOTIDE SEQUENCE [LARGE SCALE GENOMIC DNA]</scope>
    <source>
        <strain evidence="4 5">NRRL 28638</strain>
    </source>
</reference>
<feature type="compositionally biased region" description="Low complexity" evidence="1">
    <location>
        <begin position="179"/>
        <end position="214"/>
    </location>
</feature>
<evidence type="ECO:0000313" key="5">
    <source>
        <dbReference type="Proteomes" id="UP000070444"/>
    </source>
</evidence>
<dbReference type="Pfam" id="PF00188">
    <property type="entry name" value="CAP"/>
    <property type="match status" value="1"/>
</dbReference>
<dbReference type="EMBL" id="KQ964998">
    <property type="protein sequence ID" value="KXN65063.1"/>
    <property type="molecule type" value="Genomic_DNA"/>
</dbReference>
<feature type="chain" id="PRO_5007293937" description="SCP domain-containing protein" evidence="2">
    <location>
        <begin position="21"/>
        <end position="362"/>
    </location>
</feature>
<dbReference type="SUPFAM" id="SSF55797">
    <property type="entry name" value="PR-1-like"/>
    <property type="match status" value="1"/>
</dbReference>
<feature type="domain" description="SCP" evidence="3">
    <location>
        <begin position="251"/>
        <end position="351"/>
    </location>
</feature>
<dbReference type="PANTHER" id="PTHR31157">
    <property type="entry name" value="SCP DOMAIN-CONTAINING PROTEIN"/>
    <property type="match status" value="1"/>
</dbReference>
<feature type="compositionally biased region" description="Polar residues" evidence="1">
    <location>
        <begin position="37"/>
        <end position="51"/>
    </location>
</feature>